<sequence length="96" mass="10679">MLSIRLFPINSTLQAGCLRIVKTKVILVSKFTAHILASITQSLNTGWQPRVSEGLDSKAITLQSYNWRVIANSSCKLVLTALPLNFYANEQNMLNV</sequence>
<accession>Q21P43</accession>
<dbReference type="HOGENOM" id="CLU_2358020_0_0_6"/>
<dbReference type="GO" id="GO:0016301">
    <property type="term" value="F:kinase activity"/>
    <property type="evidence" value="ECO:0007669"/>
    <property type="project" value="UniProtKB-KW"/>
</dbReference>
<dbReference type="EMBL" id="CP000282">
    <property type="protein sequence ID" value="ABD79536.1"/>
    <property type="molecule type" value="Genomic_DNA"/>
</dbReference>
<organism evidence="1 2">
    <name type="scientific">Saccharophagus degradans (strain 2-40 / ATCC 43961 / DSM 17024)</name>
    <dbReference type="NCBI Taxonomy" id="203122"/>
    <lineage>
        <taxon>Bacteria</taxon>
        <taxon>Pseudomonadati</taxon>
        <taxon>Pseudomonadota</taxon>
        <taxon>Gammaproteobacteria</taxon>
        <taxon>Cellvibrionales</taxon>
        <taxon>Cellvibrionaceae</taxon>
        <taxon>Saccharophagus</taxon>
    </lineage>
</organism>
<dbReference type="Proteomes" id="UP000001947">
    <property type="component" value="Chromosome"/>
</dbReference>
<dbReference type="KEGG" id="sde:Sde_0272"/>
<proteinExistence type="predicted"/>
<dbReference type="AlphaFoldDB" id="Q21P43"/>
<keyword evidence="2" id="KW-1185">Reference proteome</keyword>
<evidence type="ECO:0000313" key="2">
    <source>
        <dbReference type="Proteomes" id="UP000001947"/>
    </source>
</evidence>
<name>Q21P43_SACD2</name>
<evidence type="ECO:0000313" key="1">
    <source>
        <dbReference type="EMBL" id="ABD79536.1"/>
    </source>
</evidence>
<keyword evidence="1" id="KW-0808">Transferase</keyword>
<protein>
    <submittedName>
        <fullName evidence="1">Histidine kinase</fullName>
        <ecNumber evidence="1">2.7.3.-</ecNumber>
    </submittedName>
</protein>
<keyword evidence="1" id="KW-0418">Kinase</keyword>
<reference evidence="1 2" key="1">
    <citation type="journal article" date="2008" name="PLoS Genet.">
        <title>Complete genome sequence of the complex carbohydrate-degrading marine bacterium, Saccharophagus degradans strain 2-40 T.</title>
        <authorList>
            <person name="Weiner R.M."/>
            <person name="Taylor L.E.II."/>
            <person name="Henrissat B."/>
            <person name="Hauser L."/>
            <person name="Land M."/>
            <person name="Coutinho P.M."/>
            <person name="Rancurel C."/>
            <person name="Saunders E.H."/>
            <person name="Longmire A.G."/>
            <person name="Zhang H."/>
            <person name="Bayer E.A."/>
            <person name="Gilbert H.J."/>
            <person name="Larimer F."/>
            <person name="Zhulin I.B."/>
            <person name="Ekborg N.A."/>
            <person name="Lamed R."/>
            <person name="Richardson P.M."/>
            <person name="Borovok I."/>
            <person name="Hutcheson S."/>
        </authorList>
    </citation>
    <scope>NUCLEOTIDE SEQUENCE [LARGE SCALE GENOMIC DNA]</scope>
    <source>
        <strain evidence="2">2-40 / ATCC 43961 / DSM 17024</strain>
    </source>
</reference>
<gene>
    <name evidence="1" type="ordered locus">Sde_0272</name>
</gene>
<dbReference type="EC" id="2.7.3.-" evidence="1"/>